<proteinExistence type="predicted"/>
<accession>A0AAV5P2W0</accession>
<gene>
    <name evidence="3" type="ORF">GCM10007932_55050</name>
</gene>
<dbReference type="InterPro" id="IPR027385">
    <property type="entry name" value="Beta-barrel_OMP"/>
</dbReference>
<dbReference type="AlphaFoldDB" id="A0AAV5P2W0"/>
<dbReference type="Pfam" id="PF13505">
    <property type="entry name" value="OMP_b-brl"/>
    <property type="match status" value="1"/>
</dbReference>
<feature type="domain" description="Outer membrane protein beta-barrel" evidence="2">
    <location>
        <begin position="4"/>
        <end position="161"/>
    </location>
</feature>
<name>A0AAV5P2W0_9VIBR</name>
<comment type="caution">
    <text evidence="3">The sequence shown here is derived from an EMBL/GenBank/DDBJ whole genome shotgun (WGS) entry which is preliminary data.</text>
</comment>
<dbReference type="InterPro" id="IPR011250">
    <property type="entry name" value="OMP/PagP_B-barrel"/>
</dbReference>
<sequence>MSGFASAQDFNRLEGWSLGAGYSDTDYSASLGGFSITEDAGSGLRLETTYNFNGFAALKASYENNTKDELKGHTLKAGGELGYSYVLSDGSFIKPYIEVGYANHRIEGTTTTQKVNESAAYGGAGIRFSTNYGFYVDFGADRSKMDGVNVTQLSATFGMKF</sequence>
<evidence type="ECO:0000256" key="1">
    <source>
        <dbReference type="ARBA" id="ARBA00022729"/>
    </source>
</evidence>
<evidence type="ECO:0000313" key="4">
    <source>
        <dbReference type="Proteomes" id="UP001156690"/>
    </source>
</evidence>
<evidence type="ECO:0000313" key="3">
    <source>
        <dbReference type="EMBL" id="GLQ76142.1"/>
    </source>
</evidence>
<evidence type="ECO:0000259" key="2">
    <source>
        <dbReference type="Pfam" id="PF13505"/>
    </source>
</evidence>
<dbReference type="Gene3D" id="2.40.160.20">
    <property type="match status" value="1"/>
</dbReference>
<keyword evidence="1" id="KW-0732">Signal</keyword>
<dbReference type="SUPFAM" id="SSF56925">
    <property type="entry name" value="OMPA-like"/>
    <property type="match status" value="1"/>
</dbReference>
<dbReference type="Proteomes" id="UP001156690">
    <property type="component" value="Unassembled WGS sequence"/>
</dbReference>
<reference evidence="4" key="1">
    <citation type="journal article" date="2019" name="Int. J. Syst. Evol. Microbiol.">
        <title>The Global Catalogue of Microorganisms (GCM) 10K type strain sequencing project: providing services to taxonomists for standard genome sequencing and annotation.</title>
        <authorList>
            <consortium name="The Broad Institute Genomics Platform"/>
            <consortium name="The Broad Institute Genome Sequencing Center for Infectious Disease"/>
            <person name="Wu L."/>
            <person name="Ma J."/>
        </authorList>
    </citation>
    <scope>NUCLEOTIDE SEQUENCE [LARGE SCALE GENOMIC DNA]</scope>
    <source>
        <strain evidence="4">NBRC 15640</strain>
    </source>
</reference>
<dbReference type="EMBL" id="BSNX01000075">
    <property type="protein sequence ID" value="GLQ76142.1"/>
    <property type="molecule type" value="Genomic_DNA"/>
</dbReference>
<organism evidence="3 4">
    <name type="scientific">Vibrio penaeicida</name>
    <dbReference type="NCBI Taxonomy" id="104609"/>
    <lineage>
        <taxon>Bacteria</taxon>
        <taxon>Pseudomonadati</taxon>
        <taxon>Pseudomonadota</taxon>
        <taxon>Gammaproteobacteria</taxon>
        <taxon>Vibrionales</taxon>
        <taxon>Vibrionaceae</taxon>
        <taxon>Vibrio</taxon>
    </lineage>
</organism>
<protein>
    <recommendedName>
        <fullName evidence="2">Outer membrane protein beta-barrel domain-containing protein</fullName>
    </recommendedName>
</protein>
<keyword evidence="4" id="KW-1185">Reference proteome</keyword>